<evidence type="ECO:0000259" key="2">
    <source>
        <dbReference type="Pfam" id="PF04982"/>
    </source>
</evidence>
<sequence>MDFFSKMKGASKSPPRASGWEIFLSWLGSFLGIGLIVLIDLEVNRGADMVLIIAPFGASAVLLYGATKSPLAQPRNVLGGHILSALIGVAAFKICQGQVWLAAPLAVSTAIAAMHATKTLHPPGGATALVAVIGSEKVHALGFLFAIIPVGAGAAVMLLVALLFNNLSRTRRYPEYWF</sequence>
<proteinExistence type="predicted"/>
<dbReference type="InterPro" id="IPR007065">
    <property type="entry name" value="HPP"/>
</dbReference>
<evidence type="ECO:0000256" key="1">
    <source>
        <dbReference type="SAM" id="Phobius"/>
    </source>
</evidence>
<keyword evidence="1" id="KW-0812">Transmembrane</keyword>
<dbReference type="AlphaFoldDB" id="A0A7C4EYA1"/>
<organism evidence="3">
    <name type="scientific">Desulfomonile tiedjei</name>
    <dbReference type="NCBI Taxonomy" id="2358"/>
    <lineage>
        <taxon>Bacteria</taxon>
        <taxon>Pseudomonadati</taxon>
        <taxon>Thermodesulfobacteriota</taxon>
        <taxon>Desulfomonilia</taxon>
        <taxon>Desulfomonilales</taxon>
        <taxon>Desulfomonilaceae</taxon>
        <taxon>Desulfomonile</taxon>
    </lineage>
</organism>
<accession>A0A7C4EYA1</accession>
<protein>
    <submittedName>
        <fullName evidence="3">HPP family protein</fullName>
    </submittedName>
</protein>
<comment type="caution">
    <text evidence="3">The sequence shown here is derived from an EMBL/GenBank/DDBJ whole genome shotgun (WGS) entry which is preliminary data.</text>
</comment>
<dbReference type="PANTHER" id="PTHR33741">
    <property type="entry name" value="TRANSMEMBRANE PROTEIN DDB_G0269096-RELATED"/>
    <property type="match status" value="1"/>
</dbReference>
<dbReference type="PANTHER" id="PTHR33741:SF5">
    <property type="entry name" value="TRANSMEMBRANE PROTEIN DDB_G0269096-RELATED"/>
    <property type="match status" value="1"/>
</dbReference>
<keyword evidence="1" id="KW-0472">Membrane</keyword>
<dbReference type="Pfam" id="PF04982">
    <property type="entry name" value="TM_HPP"/>
    <property type="match status" value="1"/>
</dbReference>
<gene>
    <name evidence="3" type="ORF">ENV54_10395</name>
</gene>
<dbReference type="InterPro" id="IPR058581">
    <property type="entry name" value="TM_HPP"/>
</dbReference>
<reference evidence="3" key="1">
    <citation type="journal article" date="2020" name="mSystems">
        <title>Genome- and Community-Level Interaction Insights into Carbon Utilization and Element Cycling Functions of Hydrothermarchaeota in Hydrothermal Sediment.</title>
        <authorList>
            <person name="Zhou Z."/>
            <person name="Liu Y."/>
            <person name="Xu W."/>
            <person name="Pan J."/>
            <person name="Luo Z.H."/>
            <person name="Li M."/>
        </authorList>
    </citation>
    <scope>NUCLEOTIDE SEQUENCE [LARGE SCALE GENOMIC DNA]</scope>
    <source>
        <strain evidence="3">SpSt-769</strain>
    </source>
</reference>
<feature type="domain" description="HPP transmembrane region" evidence="2">
    <location>
        <begin position="15"/>
        <end position="174"/>
    </location>
</feature>
<dbReference type="EMBL" id="DTGT01000337">
    <property type="protein sequence ID" value="HGH61695.1"/>
    <property type="molecule type" value="Genomic_DNA"/>
</dbReference>
<name>A0A7C4EYA1_9BACT</name>
<feature type="transmembrane region" description="Helical" evidence="1">
    <location>
        <begin position="46"/>
        <end position="66"/>
    </location>
</feature>
<keyword evidence="1" id="KW-1133">Transmembrane helix</keyword>
<feature type="transmembrane region" description="Helical" evidence="1">
    <location>
        <begin position="72"/>
        <end position="92"/>
    </location>
</feature>
<feature type="transmembrane region" description="Helical" evidence="1">
    <location>
        <begin position="20"/>
        <end position="39"/>
    </location>
</feature>
<feature type="transmembrane region" description="Helical" evidence="1">
    <location>
        <begin position="140"/>
        <end position="164"/>
    </location>
</feature>
<evidence type="ECO:0000313" key="3">
    <source>
        <dbReference type="EMBL" id="HGH61695.1"/>
    </source>
</evidence>